<evidence type="ECO:0000313" key="3">
    <source>
        <dbReference type="Proteomes" id="UP000253506"/>
    </source>
</evidence>
<dbReference type="AlphaFoldDB" id="A0A369AEH1"/>
<dbReference type="Proteomes" id="UP000253506">
    <property type="component" value="Unassembled WGS sequence"/>
</dbReference>
<dbReference type="RefSeq" id="WP_114411689.1">
    <property type="nucleotide sequence ID" value="NZ_QPJQ01000010.1"/>
</dbReference>
<dbReference type="InterPro" id="IPR032774">
    <property type="entry name" value="WG_beta_rep"/>
</dbReference>
<feature type="chain" id="PRO_5017035187" evidence="1">
    <location>
        <begin position="19"/>
        <end position="177"/>
    </location>
</feature>
<reference evidence="2 3" key="1">
    <citation type="submission" date="2018-07" db="EMBL/GenBank/DDBJ databases">
        <title>Genomic Encyclopedia of Type Strains, Phase III (KMG-III): the genomes of soil and plant-associated and newly described type strains.</title>
        <authorList>
            <person name="Whitman W."/>
        </authorList>
    </citation>
    <scope>NUCLEOTIDE SEQUENCE [LARGE SCALE GENOMIC DNA]</scope>
    <source>
        <strain evidence="2 3">CECT 7731</strain>
    </source>
</reference>
<dbReference type="Pfam" id="PF14903">
    <property type="entry name" value="WG_beta_rep"/>
    <property type="match status" value="2"/>
</dbReference>
<proteinExistence type="predicted"/>
<sequence>MKPIIPVLLIALSGYVSAANLQPCAFTPKQTEQNPYPEIELFHHCASYQNKHLEISDKHWSKLNFNENQLTTLFTQGQYFYLKPDRSYLSVITYDNGADYFQEGLTRSLLNGKIAFYNHDFELVLATDFDWAWPFQDGVARVCRGCVVTQVNEEHTGLTCGVWGYIDKQGNMIEPLN</sequence>
<feature type="signal peptide" evidence="1">
    <location>
        <begin position="1"/>
        <end position="18"/>
    </location>
</feature>
<protein>
    <submittedName>
        <fullName evidence="2">WG repeat protein</fullName>
    </submittedName>
</protein>
<organism evidence="2 3">
    <name type="scientific">Marinomonas foliarum</name>
    <dbReference type="NCBI Taxonomy" id="491950"/>
    <lineage>
        <taxon>Bacteria</taxon>
        <taxon>Pseudomonadati</taxon>
        <taxon>Pseudomonadota</taxon>
        <taxon>Gammaproteobacteria</taxon>
        <taxon>Oceanospirillales</taxon>
        <taxon>Oceanospirillaceae</taxon>
        <taxon>Marinomonas</taxon>
    </lineage>
</organism>
<comment type="caution">
    <text evidence="2">The sequence shown here is derived from an EMBL/GenBank/DDBJ whole genome shotgun (WGS) entry which is preliminary data.</text>
</comment>
<name>A0A369AEH1_9GAMM</name>
<keyword evidence="1" id="KW-0732">Signal</keyword>
<evidence type="ECO:0000256" key="1">
    <source>
        <dbReference type="SAM" id="SignalP"/>
    </source>
</evidence>
<dbReference type="EMBL" id="QPJQ01000010">
    <property type="protein sequence ID" value="RCX05814.1"/>
    <property type="molecule type" value="Genomic_DNA"/>
</dbReference>
<evidence type="ECO:0000313" key="2">
    <source>
        <dbReference type="EMBL" id="RCX05814.1"/>
    </source>
</evidence>
<dbReference type="OrthoDB" id="343240at2"/>
<accession>A0A369AEH1</accession>
<gene>
    <name evidence="2" type="ORF">DFP77_11056</name>
</gene>